<accession>A0ABQ0M6Z3</accession>
<feature type="region of interest" description="Disordered" evidence="1">
    <location>
        <begin position="189"/>
        <end position="245"/>
    </location>
</feature>
<dbReference type="Proteomes" id="UP000815677">
    <property type="component" value="Unassembled WGS sequence"/>
</dbReference>
<gene>
    <name evidence="2" type="ORF">MCHLO_15450</name>
</gene>
<reference evidence="2" key="1">
    <citation type="submission" date="2014-09" db="EMBL/GenBank/DDBJ databases">
        <title>Genome sequence of the luminous mushroom Mycena chlorophos for searching fungal bioluminescence genes.</title>
        <authorList>
            <person name="Tanaka Y."/>
            <person name="Kasuga D."/>
            <person name="Oba Y."/>
            <person name="Hase S."/>
            <person name="Sato K."/>
            <person name="Oba Y."/>
            <person name="Sakakibara Y."/>
        </authorList>
    </citation>
    <scope>NUCLEOTIDE SEQUENCE</scope>
</reference>
<keyword evidence="3" id="KW-1185">Reference proteome</keyword>
<name>A0ABQ0M6Z3_MYCCL</name>
<proteinExistence type="predicted"/>
<evidence type="ECO:0000313" key="3">
    <source>
        <dbReference type="Proteomes" id="UP000815677"/>
    </source>
</evidence>
<dbReference type="EMBL" id="DF849818">
    <property type="protein sequence ID" value="GAT59113.1"/>
    <property type="molecule type" value="Genomic_DNA"/>
</dbReference>
<feature type="compositionally biased region" description="Polar residues" evidence="1">
    <location>
        <begin position="235"/>
        <end position="245"/>
    </location>
</feature>
<evidence type="ECO:0000256" key="1">
    <source>
        <dbReference type="SAM" id="MobiDB-lite"/>
    </source>
</evidence>
<sequence length="245" mass="26390">MIAARRYRAASKACEGVVNDKTAAEHRADNPPSNAVFFSQHTILVSAWSLHLHPFRVNPIPKPAAAYSASNAFRLQAWRQTQHFGQRRRAIGHTPSAHTGCSSSVLIAPHYSAPSTYGSRTTSSWCASHVRLAIIPRPRSCSPTTTSVGLGFDFSYFMALTPRLGRRPAEPVGILDSGDSFAVVLPPSDIVGTPPSPSRSPVATTRSAPRRRLHSDGVHGIYEPYNPVGDDAAYNSASTFGRSSP</sequence>
<evidence type="ECO:0000313" key="2">
    <source>
        <dbReference type="EMBL" id="GAT59113.1"/>
    </source>
</evidence>
<protein>
    <submittedName>
        <fullName evidence="2">Uncharacterized protein</fullName>
    </submittedName>
</protein>
<organism evidence="2 3">
    <name type="scientific">Mycena chlorophos</name>
    <name type="common">Agaric fungus</name>
    <name type="synonym">Agaricus chlorophos</name>
    <dbReference type="NCBI Taxonomy" id="658473"/>
    <lineage>
        <taxon>Eukaryota</taxon>
        <taxon>Fungi</taxon>
        <taxon>Dikarya</taxon>
        <taxon>Basidiomycota</taxon>
        <taxon>Agaricomycotina</taxon>
        <taxon>Agaricomycetes</taxon>
        <taxon>Agaricomycetidae</taxon>
        <taxon>Agaricales</taxon>
        <taxon>Marasmiineae</taxon>
        <taxon>Mycenaceae</taxon>
        <taxon>Mycena</taxon>
    </lineage>
</organism>